<evidence type="ECO:0000313" key="2">
    <source>
        <dbReference type="EMBL" id="KAK3396398.1"/>
    </source>
</evidence>
<organism evidence="2 3">
    <name type="scientific">Sordaria brevicollis</name>
    <dbReference type="NCBI Taxonomy" id="83679"/>
    <lineage>
        <taxon>Eukaryota</taxon>
        <taxon>Fungi</taxon>
        <taxon>Dikarya</taxon>
        <taxon>Ascomycota</taxon>
        <taxon>Pezizomycotina</taxon>
        <taxon>Sordariomycetes</taxon>
        <taxon>Sordariomycetidae</taxon>
        <taxon>Sordariales</taxon>
        <taxon>Sordariaceae</taxon>
        <taxon>Sordaria</taxon>
    </lineage>
</organism>
<feature type="region of interest" description="Disordered" evidence="1">
    <location>
        <begin position="1"/>
        <end position="22"/>
    </location>
</feature>
<name>A0AAE0U9Z0_SORBR</name>
<sequence>MYVNETEVSSSRNVKSVSQERSRSEVMSRKMAGSLGWDFKSPHFEGKFLDLIVWSVGYYGWKEVISTEYIVEVTGLRYNTANCNINIAFLEPRTYCSYIVQECNEAMYPGSRSCLVVSSFVAEPCDGIVSRLGDSRPNHLATDQLKSICLTILHLDQHEETVVNSLLDSSCDIFDFVSSIQRMHCMYQEVKRDERRKEGGKKPQGETGLCGDPLHFAKSKVGPTLTRLWNGGRSGRVRSGERPHLPAKTPIRRTSTSTFSSCSLPLHHD</sequence>
<dbReference type="EMBL" id="JAUTDP010000009">
    <property type="protein sequence ID" value="KAK3396398.1"/>
    <property type="molecule type" value="Genomic_DNA"/>
</dbReference>
<reference evidence="2" key="2">
    <citation type="submission" date="2023-07" db="EMBL/GenBank/DDBJ databases">
        <authorList>
            <consortium name="Lawrence Berkeley National Laboratory"/>
            <person name="Haridas S."/>
            <person name="Hensen N."/>
            <person name="Bonometti L."/>
            <person name="Westerberg I."/>
            <person name="Brannstrom I.O."/>
            <person name="Guillou S."/>
            <person name="Cros-Aarteil S."/>
            <person name="Calhoun S."/>
            <person name="Kuo A."/>
            <person name="Mondo S."/>
            <person name="Pangilinan J."/>
            <person name="Riley R."/>
            <person name="LaButti K."/>
            <person name="Andreopoulos B."/>
            <person name="Lipzen A."/>
            <person name="Chen C."/>
            <person name="Yanf M."/>
            <person name="Daum C."/>
            <person name="Ng V."/>
            <person name="Clum A."/>
            <person name="Steindorff A."/>
            <person name="Ohm R."/>
            <person name="Martin F."/>
            <person name="Silar P."/>
            <person name="Natvig D."/>
            <person name="Lalanne C."/>
            <person name="Gautier V."/>
            <person name="Ament-velasquez S.L."/>
            <person name="Kruys A."/>
            <person name="Hutchinson M.I."/>
            <person name="Powell A.J."/>
            <person name="Barry K."/>
            <person name="Miller A.N."/>
            <person name="Grigoriev I.V."/>
            <person name="Debuchy R."/>
            <person name="Gladieux P."/>
            <person name="Thoren M.H."/>
            <person name="Johannesson H."/>
        </authorList>
    </citation>
    <scope>NUCLEOTIDE SEQUENCE</scope>
    <source>
        <strain evidence="2">FGSC 1904</strain>
    </source>
</reference>
<feature type="compositionally biased region" description="Low complexity" evidence="1">
    <location>
        <begin position="254"/>
        <end position="263"/>
    </location>
</feature>
<feature type="region of interest" description="Disordered" evidence="1">
    <location>
        <begin position="192"/>
        <end position="213"/>
    </location>
</feature>
<feature type="region of interest" description="Disordered" evidence="1">
    <location>
        <begin position="227"/>
        <end position="269"/>
    </location>
</feature>
<dbReference type="Proteomes" id="UP001281003">
    <property type="component" value="Unassembled WGS sequence"/>
</dbReference>
<feature type="compositionally biased region" description="Polar residues" evidence="1">
    <location>
        <begin position="1"/>
        <end position="17"/>
    </location>
</feature>
<evidence type="ECO:0000256" key="1">
    <source>
        <dbReference type="SAM" id="MobiDB-lite"/>
    </source>
</evidence>
<reference evidence="2" key="1">
    <citation type="journal article" date="2023" name="Mol. Phylogenet. Evol.">
        <title>Genome-scale phylogeny and comparative genomics of the fungal order Sordariales.</title>
        <authorList>
            <person name="Hensen N."/>
            <person name="Bonometti L."/>
            <person name="Westerberg I."/>
            <person name="Brannstrom I.O."/>
            <person name="Guillou S."/>
            <person name="Cros-Aarteil S."/>
            <person name="Calhoun S."/>
            <person name="Haridas S."/>
            <person name="Kuo A."/>
            <person name="Mondo S."/>
            <person name="Pangilinan J."/>
            <person name="Riley R."/>
            <person name="LaButti K."/>
            <person name="Andreopoulos B."/>
            <person name="Lipzen A."/>
            <person name="Chen C."/>
            <person name="Yan M."/>
            <person name="Daum C."/>
            <person name="Ng V."/>
            <person name="Clum A."/>
            <person name="Steindorff A."/>
            <person name="Ohm R.A."/>
            <person name="Martin F."/>
            <person name="Silar P."/>
            <person name="Natvig D.O."/>
            <person name="Lalanne C."/>
            <person name="Gautier V."/>
            <person name="Ament-Velasquez S.L."/>
            <person name="Kruys A."/>
            <person name="Hutchinson M.I."/>
            <person name="Powell A.J."/>
            <person name="Barry K."/>
            <person name="Miller A.N."/>
            <person name="Grigoriev I.V."/>
            <person name="Debuchy R."/>
            <person name="Gladieux P."/>
            <person name="Hiltunen Thoren M."/>
            <person name="Johannesson H."/>
        </authorList>
    </citation>
    <scope>NUCLEOTIDE SEQUENCE</scope>
    <source>
        <strain evidence="2">FGSC 1904</strain>
    </source>
</reference>
<keyword evidence="3" id="KW-1185">Reference proteome</keyword>
<feature type="compositionally biased region" description="Basic and acidic residues" evidence="1">
    <location>
        <begin position="192"/>
        <end position="204"/>
    </location>
</feature>
<protein>
    <submittedName>
        <fullName evidence="2">Uncharacterized protein</fullName>
    </submittedName>
</protein>
<comment type="caution">
    <text evidence="2">The sequence shown here is derived from an EMBL/GenBank/DDBJ whole genome shotgun (WGS) entry which is preliminary data.</text>
</comment>
<gene>
    <name evidence="2" type="ORF">B0T20DRAFT_394923</name>
</gene>
<accession>A0AAE0U9Z0</accession>
<dbReference type="AlphaFoldDB" id="A0AAE0U9Z0"/>
<evidence type="ECO:0000313" key="3">
    <source>
        <dbReference type="Proteomes" id="UP001281003"/>
    </source>
</evidence>
<proteinExistence type="predicted"/>